<comment type="caution">
    <text evidence="1">The sequence shown here is derived from an EMBL/GenBank/DDBJ whole genome shotgun (WGS) entry which is preliminary data.</text>
</comment>
<name>A0ABQ5PV30_9BACT</name>
<reference evidence="1" key="1">
    <citation type="journal article" date="2023" name="Antonie Van Leeuwenhoek">
        <title>Mesoterricola silvestris gen. nov., sp. nov., Mesoterricola sediminis sp. nov., Geothrix oryzae sp. nov., Geothrix edaphica sp. nov., Geothrix rubra sp. nov., and Geothrix limicola sp. nov., six novel members of Acidobacteriota isolated from soils.</title>
        <authorList>
            <person name="Itoh H."/>
            <person name="Sugisawa Y."/>
            <person name="Mise K."/>
            <person name="Xu Z."/>
            <person name="Kuniyasu M."/>
            <person name="Ushijima N."/>
            <person name="Kawano K."/>
            <person name="Kobayashi E."/>
            <person name="Shiratori Y."/>
            <person name="Masuda Y."/>
            <person name="Senoo K."/>
        </authorList>
    </citation>
    <scope>NUCLEOTIDE SEQUENCE</scope>
    <source>
        <strain evidence="1">Red802</strain>
    </source>
</reference>
<dbReference type="EMBL" id="BSDC01000001">
    <property type="protein sequence ID" value="GLH66219.1"/>
    <property type="molecule type" value="Genomic_DNA"/>
</dbReference>
<gene>
    <name evidence="1" type="ORF">GETHED_05830</name>
</gene>
<proteinExistence type="predicted"/>
<keyword evidence="2" id="KW-1185">Reference proteome</keyword>
<dbReference type="Proteomes" id="UP001165044">
    <property type="component" value="Unassembled WGS sequence"/>
</dbReference>
<sequence>MCKVDHLSGGFWIGFADPFGTFRALPREDLVRLRTYSIATVALVSVFPLAAPLQACCDDFWSCVGAVASGGLTCAVESLVNSIRTLIQNVSRLASTLGQQAADVVNLAKSELNGAAGDLRGLAGQAEGDFNAAAQLAQSVVNEASRPQVMVPHVAPGVAAAAGTAGARAGTVGVQPPGVRPGATTATAKPSTVGAVGAGTGVRVDQLPADPHEVTEALRRAKDAIDALRPDVTQPINQVRQFATQAEQQAASAASSAANIAQTALLAPLQTLGNMLTDLVNHPEHIFDPSRIVDDAITQITNQAITTMTQVHDAVMQQAKATLDQAQRPIQDALDRAAVAKKIADAMQKVQRAKTKSSCDALNALIPRQRLEVRAFVTHVAGAAPAPGVMALNLNQNRTLALAPFNRTVASRLTAKTAGTQMAAKLKGPWQDFKRLQAAPPKVDPAAKPRVDAEISRRFAGKSPAEAEGEKRAMLNEARTRFAKDPALLRKVEAMLDNDPVIRGRLGGPRGAAMREQ</sequence>
<evidence type="ECO:0000313" key="1">
    <source>
        <dbReference type="EMBL" id="GLH66219.1"/>
    </source>
</evidence>
<organism evidence="1 2">
    <name type="scientific">Geothrix edaphica</name>
    <dbReference type="NCBI Taxonomy" id="2927976"/>
    <lineage>
        <taxon>Bacteria</taxon>
        <taxon>Pseudomonadati</taxon>
        <taxon>Acidobacteriota</taxon>
        <taxon>Holophagae</taxon>
        <taxon>Holophagales</taxon>
        <taxon>Holophagaceae</taxon>
        <taxon>Geothrix</taxon>
    </lineage>
</organism>
<accession>A0ABQ5PV30</accession>
<protein>
    <submittedName>
        <fullName evidence="1">Uncharacterized protein</fullName>
    </submittedName>
</protein>
<evidence type="ECO:0000313" key="2">
    <source>
        <dbReference type="Proteomes" id="UP001165044"/>
    </source>
</evidence>